<dbReference type="Proteomes" id="UP001054252">
    <property type="component" value="Unassembled WGS sequence"/>
</dbReference>
<keyword evidence="2" id="KW-0560">Oxidoreductase</keyword>
<feature type="region of interest" description="Disordered" evidence="3">
    <location>
        <begin position="15"/>
        <end position="46"/>
    </location>
</feature>
<dbReference type="EMBL" id="BPVZ01000102">
    <property type="protein sequence ID" value="GKV33860.1"/>
    <property type="molecule type" value="Genomic_DNA"/>
</dbReference>
<proteinExistence type="predicted"/>
<protein>
    <recommendedName>
        <fullName evidence="4">Alcohol dehydrogenase-like N-terminal domain-containing protein</fullName>
    </recommendedName>
</protein>
<dbReference type="PANTHER" id="PTHR48106:SF13">
    <property type="entry name" value="QUINONE OXIDOREDUCTASE-RELATED"/>
    <property type="match status" value="1"/>
</dbReference>
<comment type="caution">
    <text evidence="5">The sequence shown here is derived from an EMBL/GenBank/DDBJ whole genome shotgun (WGS) entry which is preliminary data.</text>
</comment>
<dbReference type="InterPro" id="IPR011032">
    <property type="entry name" value="GroES-like_sf"/>
</dbReference>
<evidence type="ECO:0000256" key="1">
    <source>
        <dbReference type="ARBA" id="ARBA00022857"/>
    </source>
</evidence>
<dbReference type="Gene3D" id="3.90.180.10">
    <property type="entry name" value="Medium-chain alcohol dehydrogenases, catalytic domain"/>
    <property type="match status" value="1"/>
</dbReference>
<evidence type="ECO:0000256" key="3">
    <source>
        <dbReference type="SAM" id="MobiDB-lite"/>
    </source>
</evidence>
<feature type="compositionally biased region" description="Basic and acidic residues" evidence="3">
    <location>
        <begin position="29"/>
        <end position="45"/>
    </location>
</feature>
<dbReference type="GO" id="GO:0070402">
    <property type="term" value="F:NADPH binding"/>
    <property type="evidence" value="ECO:0007669"/>
    <property type="project" value="TreeGrafter"/>
</dbReference>
<reference evidence="5 6" key="1">
    <citation type="journal article" date="2021" name="Commun. Biol.">
        <title>The genome of Shorea leprosula (Dipterocarpaceae) highlights the ecological relevance of drought in aseasonal tropical rainforests.</title>
        <authorList>
            <person name="Ng K.K.S."/>
            <person name="Kobayashi M.J."/>
            <person name="Fawcett J.A."/>
            <person name="Hatakeyama M."/>
            <person name="Paape T."/>
            <person name="Ng C.H."/>
            <person name="Ang C.C."/>
            <person name="Tnah L.H."/>
            <person name="Lee C.T."/>
            <person name="Nishiyama T."/>
            <person name="Sese J."/>
            <person name="O'Brien M.J."/>
            <person name="Copetti D."/>
            <person name="Mohd Noor M.I."/>
            <person name="Ong R.C."/>
            <person name="Putra M."/>
            <person name="Sireger I.Z."/>
            <person name="Indrioko S."/>
            <person name="Kosugi Y."/>
            <person name="Izuno A."/>
            <person name="Isagi Y."/>
            <person name="Lee S.L."/>
            <person name="Shimizu K.K."/>
        </authorList>
    </citation>
    <scope>NUCLEOTIDE SEQUENCE [LARGE SCALE GENOMIC DNA]</scope>
    <source>
        <strain evidence="5">214</strain>
    </source>
</reference>
<evidence type="ECO:0000256" key="2">
    <source>
        <dbReference type="ARBA" id="ARBA00023002"/>
    </source>
</evidence>
<sequence length="256" mass="28043">MSPNLRSTYLTVALRNKTKKRGKQISDTSDPKPNKKRKQIDETSERIAQQPRTVKAIRVHKFGGPKILKLDDVETSEPMEGEICLKLKAAKVCAFDTLLRRGLGKDYDLPLPYIPGWDSVGIVKAVGTGVTHLKVGNLVYYASSEPHGSCIEERNVPSDKVIILPPEVDPIFASAYTQLAMMARYLVTQVKSGHIVLVHAGGGTLCGYFLTQWASNLGATVIWTVPPSTDSLLLEKMVKAAKGAKCKHGMMISRNA</sequence>
<organism evidence="5 6">
    <name type="scientific">Rubroshorea leprosula</name>
    <dbReference type="NCBI Taxonomy" id="152421"/>
    <lineage>
        <taxon>Eukaryota</taxon>
        <taxon>Viridiplantae</taxon>
        <taxon>Streptophyta</taxon>
        <taxon>Embryophyta</taxon>
        <taxon>Tracheophyta</taxon>
        <taxon>Spermatophyta</taxon>
        <taxon>Magnoliopsida</taxon>
        <taxon>eudicotyledons</taxon>
        <taxon>Gunneridae</taxon>
        <taxon>Pentapetalae</taxon>
        <taxon>rosids</taxon>
        <taxon>malvids</taxon>
        <taxon>Malvales</taxon>
        <taxon>Dipterocarpaceae</taxon>
        <taxon>Rubroshorea</taxon>
    </lineage>
</organism>
<name>A0AAV5L9H3_9ROSI</name>
<dbReference type="InterPro" id="IPR013154">
    <property type="entry name" value="ADH-like_N"/>
</dbReference>
<dbReference type="Pfam" id="PF08240">
    <property type="entry name" value="ADH_N"/>
    <property type="match status" value="1"/>
</dbReference>
<accession>A0AAV5L9H3</accession>
<dbReference type="GO" id="GO:0035925">
    <property type="term" value="F:mRNA 3'-UTR AU-rich region binding"/>
    <property type="evidence" value="ECO:0007669"/>
    <property type="project" value="TreeGrafter"/>
</dbReference>
<evidence type="ECO:0000259" key="4">
    <source>
        <dbReference type="Pfam" id="PF08240"/>
    </source>
</evidence>
<dbReference type="GO" id="GO:0005829">
    <property type="term" value="C:cytosol"/>
    <property type="evidence" value="ECO:0007669"/>
    <property type="project" value="TreeGrafter"/>
</dbReference>
<dbReference type="AlphaFoldDB" id="A0AAV5L9H3"/>
<dbReference type="Gene3D" id="3.40.50.720">
    <property type="entry name" value="NAD(P)-binding Rossmann-like Domain"/>
    <property type="match status" value="1"/>
</dbReference>
<evidence type="ECO:0000313" key="5">
    <source>
        <dbReference type="EMBL" id="GKV33860.1"/>
    </source>
</evidence>
<gene>
    <name evidence="5" type="ORF">SLEP1_g42310</name>
</gene>
<dbReference type="SUPFAM" id="SSF50129">
    <property type="entry name" value="GroES-like"/>
    <property type="match status" value="1"/>
</dbReference>
<keyword evidence="6" id="KW-1185">Reference proteome</keyword>
<keyword evidence="1" id="KW-0521">NADP</keyword>
<evidence type="ECO:0000313" key="6">
    <source>
        <dbReference type="Proteomes" id="UP001054252"/>
    </source>
</evidence>
<dbReference type="SUPFAM" id="SSF51735">
    <property type="entry name" value="NAD(P)-binding Rossmann-fold domains"/>
    <property type="match status" value="1"/>
</dbReference>
<dbReference type="GO" id="GO:0003960">
    <property type="term" value="F:quinone reductase (NADPH) activity"/>
    <property type="evidence" value="ECO:0007669"/>
    <property type="project" value="TreeGrafter"/>
</dbReference>
<dbReference type="PANTHER" id="PTHR48106">
    <property type="entry name" value="QUINONE OXIDOREDUCTASE PIG3-RELATED"/>
    <property type="match status" value="1"/>
</dbReference>
<feature type="domain" description="Alcohol dehydrogenase-like N-terminal" evidence="4">
    <location>
        <begin position="80"/>
        <end position="156"/>
    </location>
</feature>
<dbReference type="InterPro" id="IPR036291">
    <property type="entry name" value="NAD(P)-bd_dom_sf"/>
</dbReference>